<dbReference type="Pfam" id="PF16026">
    <property type="entry name" value="MIEAP"/>
    <property type="match status" value="1"/>
</dbReference>
<dbReference type="GO" id="GO:0005741">
    <property type="term" value="C:mitochondrial outer membrane"/>
    <property type="evidence" value="ECO:0007669"/>
    <property type="project" value="UniProtKB-SubCell"/>
</dbReference>
<dbReference type="Proteomes" id="UP000596742">
    <property type="component" value="Unassembled WGS sequence"/>
</dbReference>
<sequence>MDKFRRSIGLGKKKRPPPDVSKYASAENQSGVQLDVVVVVSPKDAKSRINTLCSSAQKLAKKIKKDKSGKRSPVHDYRDDYHILHEQMERVKQCFQCPDDDRNTIEDEAAGFIRPGTSPTHSTAAMIHNRDREPLADYAHSQSDSRNNDTRIDNSRVPFHRSHSVDDRKPNYKRLQEELKVREQLNETLQRDIQYYKDQLQQYKDDLKRSKRDLDTEIKAREEAQNRLSEMMGKQLKNNNPAITDLSDPDRPLSLVEKFSNVYDNEWTDTIEEIEQVTGNERAATKILLTVVIETYLECYDLRHKGNCALELKNRSATVQIKVNEIADEYKIQLKKMKSNQLQYLKQGIMQKIAKSVDGKVLSRISQSEKQYFEKCLELCWIMVCHSPPIHLDWEYKGHPFDLQILRPFTESGDVVDYIIWPVMFLHKDGPLLCKGVAQGRSSNHYKQGRSSSQKHNQGRSNSSQHTQF</sequence>
<evidence type="ECO:0000256" key="12">
    <source>
        <dbReference type="ARBA" id="ARBA00032687"/>
    </source>
</evidence>
<comment type="subcellular location">
    <subcellularLocation>
        <location evidence="3">Cytoplasm</location>
    </subcellularLocation>
    <subcellularLocation>
        <location evidence="2">Mitochondrion matrix</location>
    </subcellularLocation>
    <subcellularLocation>
        <location evidence="1">Mitochondrion outer membrane</location>
    </subcellularLocation>
</comment>
<dbReference type="PANTHER" id="PTHR21771:SF0">
    <property type="entry name" value="MITOCHONDRIA-EATING PROTEIN"/>
    <property type="match status" value="1"/>
</dbReference>
<keyword evidence="7" id="KW-1000">Mitochondrion outer membrane</keyword>
<evidence type="ECO:0000256" key="9">
    <source>
        <dbReference type="ARBA" id="ARBA00023121"/>
    </source>
</evidence>
<proteinExistence type="inferred from homology"/>
<evidence type="ECO:0000256" key="10">
    <source>
        <dbReference type="ARBA" id="ARBA00023128"/>
    </source>
</evidence>
<keyword evidence="17" id="KW-1185">Reference proteome</keyword>
<evidence type="ECO:0000256" key="13">
    <source>
        <dbReference type="SAM" id="Coils"/>
    </source>
</evidence>
<accession>A0A8B6CSM1</accession>
<evidence type="ECO:0000256" key="8">
    <source>
        <dbReference type="ARBA" id="ARBA00023054"/>
    </source>
</evidence>
<evidence type="ECO:0000256" key="11">
    <source>
        <dbReference type="ARBA" id="ARBA00023136"/>
    </source>
</evidence>
<protein>
    <recommendedName>
        <fullName evidence="5">Mitochondria-eating protein</fullName>
    </recommendedName>
    <alternativeName>
        <fullName evidence="12">Spermatogenesis-associated protein 18</fullName>
    </alternativeName>
</protein>
<keyword evidence="9" id="KW-0446">Lipid-binding</keyword>
<keyword evidence="6" id="KW-0963">Cytoplasm</keyword>
<dbReference type="PANTHER" id="PTHR21771">
    <property type="entry name" value="MITOCHONDRIA-EATING PROTEIN-RELATED"/>
    <property type="match status" value="1"/>
</dbReference>
<dbReference type="GO" id="GO:0035695">
    <property type="term" value="P:mitophagy by internal vacuole formation"/>
    <property type="evidence" value="ECO:0007669"/>
    <property type="project" value="TreeGrafter"/>
</dbReference>
<evidence type="ECO:0000256" key="3">
    <source>
        <dbReference type="ARBA" id="ARBA00004496"/>
    </source>
</evidence>
<organism evidence="16 17">
    <name type="scientific">Mytilus galloprovincialis</name>
    <name type="common">Mediterranean mussel</name>
    <dbReference type="NCBI Taxonomy" id="29158"/>
    <lineage>
        <taxon>Eukaryota</taxon>
        <taxon>Metazoa</taxon>
        <taxon>Spiralia</taxon>
        <taxon>Lophotrochozoa</taxon>
        <taxon>Mollusca</taxon>
        <taxon>Bivalvia</taxon>
        <taxon>Autobranchia</taxon>
        <taxon>Pteriomorphia</taxon>
        <taxon>Mytilida</taxon>
        <taxon>Mytiloidea</taxon>
        <taxon>Mytilidae</taxon>
        <taxon>Mytilinae</taxon>
        <taxon>Mytilus</taxon>
    </lineage>
</organism>
<reference evidence="16" key="1">
    <citation type="submission" date="2018-11" db="EMBL/GenBank/DDBJ databases">
        <authorList>
            <person name="Alioto T."/>
            <person name="Alioto T."/>
        </authorList>
    </citation>
    <scope>NUCLEOTIDE SEQUENCE</scope>
</reference>
<dbReference type="InterPro" id="IPR031981">
    <property type="entry name" value="MIEAP_C"/>
</dbReference>
<keyword evidence="10" id="KW-0496">Mitochondrion</keyword>
<dbReference type="GO" id="GO:0008289">
    <property type="term" value="F:lipid binding"/>
    <property type="evidence" value="ECO:0007669"/>
    <property type="project" value="UniProtKB-KW"/>
</dbReference>
<feature type="coiled-coil region" evidence="13">
    <location>
        <begin position="172"/>
        <end position="227"/>
    </location>
</feature>
<evidence type="ECO:0000256" key="4">
    <source>
        <dbReference type="ARBA" id="ARBA00008233"/>
    </source>
</evidence>
<feature type="domain" description="Mitochondria-eating protein C-terminal" evidence="15">
    <location>
        <begin position="252"/>
        <end position="438"/>
    </location>
</feature>
<dbReference type="GO" id="GO:0035694">
    <property type="term" value="P:mitochondrial protein catabolic process"/>
    <property type="evidence" value="ECO:0007669"/>
    <property type="project" value="InterPro"/>
</dbReference>
<gene>
    <name evidence="16" type="ORF">MGAL_10B033802</name>
</gene>
<comment type="caution">
    <text evidence="16">The sequence shown here is derived from an EMBL/GenBank/DDBJ whole genome shotgun (WGS) entry which is preliminary data.</text>
</comment>
<dbReference type="GO" id="GO:0005759">
    <property type="term" value="C:mitochondrial matrix"/>
    <property type="evidence" value="ECO:0007669"/>
    <property type="project" value="UniProtKB-SubCell"/>
</dbReference>
<dbReference type="AlphaFoldDB" id="A0A8B6CSM1"/>
<feature type="region of interest" description="Disordered" evidence="14">
    <location>
        <begin position="138"/>
        <end position="167"/>
    </location>
</feature>
<evidence type="ECO:0000313" key="16">
    <source>
        <dbReference type="EMBL" id="VDI09393.1"/>
    </source>
</evidence>
<comment type="similarity">
    <text evidence="4">Belongs to the MIEAP family.</text>
</comment>
<feature type="region of interest" description="Disordered" evidence="14">
    <location>
        <begin position="1"/>
        <end position="27"/>
    </location>
</feature>
<evidence type="ECO:0000256" key="7">
    <source>
        <dbReference type="ARBA" id="ARBA00022787"/>
    </source>
</evidence>
<evidence type="ECO:0000256" key="2">
    <source>
        <dbReference type="ARBA" id="ARBA00004305"/>
    </source>
</evidence>
<keyword evidence="11" id="KW-0472">Membrane</keyword>
<dbReference type="InterPro" id="IPR026169">
    <property type="entry name" value="MIEAP"/>
</dbReference>
<evidence type="ECO:0000259" key="15">
    <source>
        <dbReference type="Pfam" id="PF16026"/>
    </source>
</evidence>
<dbReference type="OrthoDB" id="6136910at2759"/>
<evidence type="ECO:0000256" key="5">
    <source>
        <dbReference type="ARBA" id="ARBA00019863"/>
    </source>
</evidence>
<dbReference type="EMBL" id="UYJE01002282">
    <property type="protein sequence ID" value="VDI09393.1"/>
    <property type="molecule type" value="Genomic_DNA"/>
</dbReference>
<evidence type="ECO:0000256" key="14">
    <source>
        <dbReference type="SAM" id="MobiDB-lite"/>
    </source>
</evidence>
<evidence type="ECO:0000256" key="1">
    <source>
        <dbReference type="ARBA" id="ARBA00004294"/>
    </source>
</evidence>
<evidence type="ECO:0000256" key="6">
    <source>
        <dbReference type="ARBA" id="ARBA00022490"/>
    </source>
</evidence>
<feature type="region of interest" description="Disordered" evidence="14">
    <location>
        <begin position="443"/>
        <end position="469"/>
    </location>
</feature>
<evidence type="ECO:0000313" key="17">
    <source>
        <dbReference type="Proteomes" id="UP000596742"/>
    </source>
</evidence>
<name>A0A8B6CSM1_MYTGA</name>
<keyword evidence="8 13" id="KW-0175">Coiled coil</keyword>